<proteinExistence type="predicted"/>
<keyword evidence="1" id="KW-1133">Transmembrane helix</keyword>
<comment type="caution">
    <text evidence="3">The sequence shown here is derived from an EMBL/GenBank/DDBJ whole genome shotgun (WGS) entry which is preliminary data.</text>
</comment>
<evidence type="ECO:0000313" key="4">
    <source>
        <dbReference type="Proteomes" id="UP000238176"/>
    </source>
</evidence>
<evidence type="ECO:0000313" key="3">
    <source>
        <dbReference type="EMBL" id="PRY59040.1"/>
    </source>
</evidence>
<evidence type="ECO:0000256" key="1">
    <source>
        <dbReference type="SAM" id="Phobius"/>
    </source>
</evidence>
<dbReference type="OrthoDB" id="2677932at2"/>
<dbReference type="Pfam" id="PF25547">
    <property type="entry name" value="WXG100_2"/>
    <property type="match status" value="1"/>
</dbReference>
<dbReference type="RefSeq" id="WP_106364137.1">
    <property type="nucleotide sequence ID" value="NZ_PVTJ01000004.1"/>
</dbReference>
<gene>
    <name evidence="3" type="ORF">B0I28_104196</name>
</gene>
<keyword evidence="4" id="KW-1185">Reference proteome</keyword>
<dbReference type="EMBL" id="PVTJ01000004">
    <property type="protein sequence ID" value="PRY59040.1"/>
    <property type="molecule type" value="Genomic_DNA"/>
</dbReference>
<dbReference type="Proteomes" id="UP000238176">
    <property type="component" value="Unassembled WGS sequence"/>
</dbReference>
<feature type="transmembrane region" description="Helical" evidence="1">
    <location>
        <begin position="114"/>
        <end position="137"/>
    </location>
</feature>
<dbReference type="InterPro" id="IPR057746">
    <property type="entry name" value="CpnT-like_N"/>
</dbReference>
<dbReference type="AlphaFoldDB" id="A0A2T0UM99"/>
<evidence type="ECO:0000259" key="2">
    <source>
        <dbReference type="Pfam" id="PF25547"/>
    </source>
</evidence>
<feature type="transmembrane region" description="Helical" evidence="1">
    <location>
        <begin position="90"/>
        <end position="108"/>
    </location>
</feature>
<feature type="domain" description="Outer membrane channel protein CpnT-like N-terminal" evidence="2">
    <location>
        <begin position="15"/>
        <end position="138"/>
    </location>
</feature>
<sequence length="165" mass="17555">MGMQLPSELISIMGALGYEWPESDEEKIFNTAGEWTGMADRIAGRVESLNNAARTLVENNSGAEIDAFKEEWDDKESAVRNIADAGDPANLINIGLTIAAGIVLALKIQVIVQLAILAFQIAQAIATAAITFGASLLQIPIFKTITGLILDQLMGVAINAVMNGR</sequence>
<reference evidence="3 4" key="1">
    <citation type="submission" date="2018-03" db="EMBL/GenBank/DDBJ databases">
        <title>Genomic Encyclopedia of Type Strains, Phase III (KMG-III): the genomes of soil and plant-associated and newly described type strains.</title>
        <authorList>
            <person name="Whitman W."/>
        </authorList>
    </citation>
    <scope>NUCLEOTIDE SEQUENCE [LARGE SCALE GENOMIC DNA]</scope>
    <source>
        <strain evidence="3 4">CGMCC 4.7067</strain>
    </source>
</reference>
<name>A0A2T0UM99_9ACTN</name>
<protein>
    <recommendedName>
        <fullName evidence="2">Outer membrane channel protein CpnT-like N-terminal domain-containing protein</fullName>
    </recommendedName>
</protein>
<keyword evidence="1" id="KW-0472">Membrane</keyword>
<organism evidence="3 4">
    <name type="scientific">Glycomyces artemisiae</name>
    <dbReference type="NCBI Taxonomy" id="1076443"/>
    <lineage>
        <taxon>Bacteria</taxon>
        <taxon>Bacillati</taxon>
        <taxon>Actinomycetota</taxon>
        <taxon>Actinomycetes</taxon>
        <taxon>Glycomycetales</taxon>
        <taxon>Glycomycetaceae</taxon>
        <taxon>Glycomyces</taxon>
    </lineage>
</organism>
<accession>A0A2T0UM99</accession>
<keyword evidence="1" id="KW-0812">Transmembrane</keyword>